<evidence type="ECO:0000313" key="3">
    <source>
        <dbReference type="Proteomes" id="UP000198263"/>
    </source>
</evidence>
<evidence type="ECO:0000259" key="1">
    <source>
        <dbReference type="Pfam" id="PF13480"/>
    </source>
</evidence>
<proteinExistence type="predicted"/>
<gene>
    <name evidence="2" type="ORF">AWB72_03892</name>
</gene>
<protein>
    <recommendedName>
        <fullName evidence="1">BioF2-like acetyltransferase domain-containing protein</fullName>
    </recommendedName>
</protein>
<evidence type="ECO:0000313" key="2">
    <source>
        <dbReference type="EMBL" id="SAL38302.1"/>
    </source>
</evidence>
<dbReference type="SUPFAM" id="SSF55729">
    <property type="entry name" value="Acyl-CoA N-acyltransferases (Nat)"/>
    <property type="match status" value="1"/>
</dbReference>
<sequence length="372" mass="42097">MYEPLEEIDVINTPESFHALREQWHELWVRAQGKHHESFIVCWLAWDRVAKPAGRSLRVITVRRDRRLIAVWPLVRSRHRLWTVLQPLGPDSADYTTVLADPDHASVQLTKSIWLAAQKRCAADLIVLPYLGCASHLYQLAVEHDGLIRNTVDSYAVARLSREANWESFAASLGTMSGWKPGALRRRIEKKGKVEATMLGPEDTEENARMIDWMLASKREWAERANKKGTWLYSRAYRDFLVALANQPGEGDEDACARILVLKMNDAPIAVSLVGMGKSSMLGVMNSFDPSHAKLMPGAISVEAWVKWALERKQDFDLGVGDERFKPYWSKGNVAAVSTLEIAHSAWGRVVHAMREARASRRPSMPVRHENT</sequence>
<keyword evidence="3" id="KW-1185">Reference proteome</keyword>
<comment type="caution">
    <text evidence="2">The sequence shown here is derived from an EMBL/GenBank/DDBJ whole genome shotgun (WGS) entry which is preliminary data.</text>
</comment>
<reference evidence="2 3" key="1">
    <citation type="submission" date="2016-01" db="EMBL/GenBank/DDBJ databases">
        <authorList>
            <person name="Peeters C."/>
        </authorList>
    </citation>
    <scope>NUCLEOTIDE SEQUENCE [LARGE SCALE GENOMIC DNA]</scope>
    <source>
        <strain evidence="2">LMG 29315</strain>
    </source>
</reference>
<name>A0A658R0Q4_9BURK</name>
<dbReference type="Proteomes" id="UP000198263">
    <property type="component" value="Unassembled WGS sequence"/>
</dbReference>
<dbReference type="Pfam" id="PF13480">
    <property type="entry name" value="Acetyltransf_6"/>
    <property type="match status" value="1"/>
</dbReference>
<dbReference type="InterPro" id="IPR038740">
    <property type="entry name" value="BioF2-like_GNAT_dom"/>
</dbReference>
<accession>A0A658R0Q4</accession>
<organism evidence="2 3">
    <name type="scientific">Caballeronia concitans</name>
    <dbReference type="NCBI Taxonomy" id="1777133"/>
    <lineage>
        <taxon>Bacteria</taxon>
        <taxon>Pseudomonadati</taxon>
        <taxon>Pseudomonadota</taxon>
        <taxon>Betaproteobacteria</taxon>
        <taxon>Burkholderiales</taxon>
        <taxon>Burkholderiaceae</taxon>
        <taxon>Caballeronia</taxon>
    </lineage>
</organism>
<dbReference type="EMBL" id="FCNV02000009">
    <property type="protein sequence ID" value="SAL38302.1"/>
    <property type="molecule type" value="Genomic_DNA"/>
</dbReference>
<dbReference type="InterPro" id="IPR016181">
    <property type="entry name" value="Acyl_CoA_acyltransferase"/>
</dbReference>
<dbReference type="AlphaFoldDB" id="A0A658R0Q4"/>
<feature type="domain" description="BioF2-like acetyltransferase" evidence="1">
    <location>
        <begin position="185"/>
        <end position="326"/>
    </location>
</feature>